<gene>
    <name evidence="2" type="ORF">BD809_102180</name>
</gene>
<keyword evidence="1" id="KW-0732">Signal</keyword>
<dbReference type="EMBL" id="VNHU01000002">
    <property type="protein sequence ID" value="TYP75967.1"/>
    <property type="molecule type" value="Genomic_DNA"/>
</dbReference>
<dbReference type="OrthoDB" id="1161684at2"/>
<comment type="caution">
    <text evidence="2">The sequence shown here is derived from an EMBL/GenBank/DDBJ whole genome shotgun (WGS) entry which is preliminary data.</text>
</comment>
<evidence type="ECO:0000313" key="2">
    <source>
        <dbReference type="EMBL" id="TYP75967.1"/>
    </source>
</evidence>
<evidence type="ECO:0000256" key="1">
    <source>
        <dbReference type="SAM" id="SignalP"/>
    </source>
</evidence>
<sequence>MRHLCLSFILFHFVTAIFAQQNNDAVFFTQKAHIDQFHTIDDLEELKKGELIELYADRVTEILTVLPLLSLSYEPGVRLSDVGIKEDSHHLKILKKAKDSQQENIEKTHETVEELIPYADTDQIVWTILYFEEVIKKMRMGVKGNF</sequence>
<feature type="signal peptide" evidence="1">
    <location>
        <begin position="1"/>
        <end position="19"/>
    </location>
</feature>
<evidence type="ECO:0000313" key="3">
    <source>
        <dbReference type="Proteomes" id="UP000324376"/>
    </source>
</evidence>
<accession>A0A5S5C9J2</accession>
<keyword evidence="3" id="KW-1185">Reference proteome</keyword>
<protein>
    <submittedName>
        <fullName evidence="2">Uncharacterized protein</fullName>
    </submittedName>
</protein>
<proteinExistence type="predicted"/>
<dbReference type="AlphaFoldDB" id="A0A5S5C9J2"/>
<reference evidence="2 3" key="1">
    <citation type="submission" date="2019-07" db="EMBL/GenBank/DDBJ databases">
        <title>Genomic Encyclopedia of Archaeal and Bacterial Type Strains, Phase II (KMG-II): from individual species to whole genera.</title>
        <authorList>
            <person name="Goeker M."/>
        </authorList>
    </citation>
    <scope>NUCLEOTIDE SEQUENCE [LARGE SCALE GENOMIC DNA]</scope>
    <source>
        <strain evidence="2 3">DSM 17527</strain>
    </source>
</reference>
<organism evidence="2 3">
    <name type="scientific">Aquimarina intermedia</name>
    <dbReference type="NCBI Taxonomy" id="350814"/>
    <lineage>
        <taxon>Bacteria</taxon>
        <taxon>Pseudomonadati</taxon>
        <taxon>Bacteroidota</taxon>
        <taxon>Flavobacteriia</taxon>
        <taxon>Flavobacteriales</taxon>
        <taxon>Flavobacteriaceae</taxon>
        <taxon>Aquimarina</taxon>
    </lineage>
</organism>
<name>A0A5S5C9J2_9FLAO</name>
<feature type="chain" id="PRO_5024306478" evidence="1">
    <location>
        <begin position="20"/>
        <end position="146"/>
    </location>
</feature>
<dbReference type="Proteomes" id="UP000324376">
    <property type="component" value="Unassembled WGS sequence"/>
</dbReference>